<dbReference type="GO" id="GO:0000159">
    <property type="term" value="C:protein phosphatase type 2A complex"/>
    <property type="evidence" value="ECO:0007669"/>
    <property type="project" value="InterPro"/>
</dbReference>
<organism evidence="3 4">
    <name type="scientific">Fasciolopsis buskii</name>
    <dbReference type="NCBI Taxonomy" id="27845"/>
    <lineage>
        <taxon>Eukaryota</taxon>
        <taxon>Metazoa</taxon>
        <taxon>Spiralia</taxon>
        <taxon>Lophotrochozoa</taxon>
        <taxon>Platyhelminthes</taxon>
        <taxon>Trematoda</taxon>
        <taxon>Digenea</taxon>
        <taxon>Plagiorchiida</taxon>
        <taxon>Echinostomata</taxon>
        <taxon>Echinostomatoidea</taxon>
        <taxon>Fasciolidae</taxon>
        <taxon>Fasciolopsis</taxon>
    </lineage>
</organism>
<evidence type="ECO:0000313" key="3">
    <source>
        <dbReference type="EMBL" id="KAA0201257.1"/>
    </source>
</evidence>
<dbReference type="GO" id="GO:0019888">
    <property type="term" value="F:protein phosphatase regulator activity"/>
    <property type="evidence" value="ECO:0007669"/>
    <property type="project" value="InterPro"/>
</dbReference>
<dbReference type="AlphaFoldDB" id="A0A8E0S4P6"/>
<keyword evidence="4" id="KW-1185">Reference proteome</keyword>
<evidence type="ECO:0000313" key="4">
    <source>
        <dbReference type="Proteomes" id="UP000728185"/>
    </source>
</evidence>
<reference evidence="3" key="1">
    <citation type="submission" date="2019-05" db="EMBL/GenBank/DDBJ databases">
        <title>Annotation for the trematode Fasciolopsis buski.</title>
        <authorList>
            <person name="Choi Y.-J."/>
        </authorList>
    </citation>
    <scope>NUCLEOTIDE SEQUENCE</scope>
    <source>
        <strain evidence="3">HT</strain>
        <tissue evidence="3">Whole worm</tissue>
    </source>
</reference>
<name>A0A8E0S4P6_9TREM</name>
<dbReference type="PANTHER" id="PTHR10257">
    <property type="entry name" value="SERINE/THREONINE PROTEIN PHOSPHATASE 2A PP2A REGULATORY SUBUNIT B"/>
    <property type="match status" value="1"/>
</dbReference>
<dbReference type="Pfam" id="PF01603">
    <property type="entry name" value="B56"/>
    <property type="match status" value="1"/>
</dbReference>
<comment type="similarity">
    <text evidence="1">Belongs to the phosphatase 2A regulatory subunit B56 family.</text>
</comment>
<dbReference type="InterPro" id="IPR011989">
    <property type="entry name" value="ARM-like"/>
</dbReference>
<dbReference type="InterPro" id="IPR016024">
    <property type="entry name" value="ARM-type_fold"/>
</dbReference>
<feature type="region of interest" description="Disordered" evidence="2">
    <location>
        <begin position="192"/>
        <end position="212"/>
    </location>
</feature>
<protein>
    <submittedName>
        <fullName evidence="3">Serine/threonine-protein phosphatase 2A 56 kDa regulatory subunit delta isoform</fullName>
    </submittedName>
</protein>
<accession>A0A8E0S4P6</accession>
<evidence type="ECO:0000256" key="2">
    <source>
        <dbReference type="SAM" id="MobiDB-lite"/>
    </source>
</evidence>
<dbReference type="InterPro" id="IPR002554">
    <property type="entry name" value="PP2A_B56"/>
</dbReference>
<evidence type="ECO:0000256" key="1">
    <source>
        <dbReference type="ARBA" id="ARBA00009745"/>
    </source>
</evidence>
<dbReference type="OrthoDB" id="10264446at2759"/>
<proteinExistence type="inferred from homology"/>
<dbReference type="PANTHER" id="PTHR10257:SF3">
    <property type="entry name" value="SERINE_THREONINE-PROTEIN PHOSPHATASE 2A 56 KDA REGULATORY SUBUNIT GAMMA ISOFORM"/>
    <property type="match status" value="1"/>
</dbReference>
<dbReference type="EMBL" id="LUCM01000007">
    <property type="protein sequence ID" value="KAA0201257.1"/>
    <property type="molecule type" value="Genomic_DNA"/>
</dbReference>
<dbReference type="Proteomes" id="UP000728185">
    <property type="component" value="Unassembled WGS sequence"/>
</dbReference>
<gene>
    <name evidence="3" type="ORF">FBUS_10996</name>
</gene>
<dbReference type="Gene3D" id="1.25.10.10">
    <property type="entry name" value="Leucine-rich Repeat Variant"/>
    <property type="match status" value="1"/>
</dbReference>
<dbReference type="SUPFAM" id="SSF48371">
    <property type="entry name" value="ARM repeat"/>
    <property type="match status" value="1"/>
</dbReference>
<sequence length="212" mass="24363">MHDHVEEILPIMFPALFRTKQHWNKTIHGLIYNALKLFMEMNQKLFDSCTQKYKEDRQRNREETKRRERIWAALNRTAKENPLYDIVMNGRADLDELTDNAASVVVSEDGIGIDAPHNRTGAMGDFGSVTANNPGATDDANLAVDEDVTSSLRDLQQETESDPKLMGMITERRREQLPVVCRKSELPQDVSTIRALEQHRRPDKYLETQPDN</sequence>
<feature type="compositionally biased region" description="Basic and acidic residues" evidence="2">
    <location>
        <begin position="196"/>
        <end position="206"/>
    </location>
</feature>
<comment type="caution">
    <text evidence="3">The sequence shown here is derived from an EMBL/GenBank/DDBJ whole genome shotgun (WGS) entry which is preliminary data.</text>
</comment>
<dbReference type="GO" id="GO:0007165">
    <property type="term" value="P:signal transduction"/>
    <property type="evidence" value="ECO:0007669"/>
    <property type="project" value="InterPro"/>
</dbReference>